<feature type="compositionally biased region" description="Basic and acidic residues" evidence="1">
    <location>
        <begin position="153"/>
        <end position="170"/>
    </location>
</feature>
<evidence type="ECO:0000313" key="3">
    <source>
        <dbReference type="Proteomes" id="UP000000305"/>
    </source>
</evidence>
<reference evidence="2 3" key="1">
    <citation type="journal article" date="2011" name="Science">
        <title>The ecoresponsive genome of Daphnia pulex.</title>
        <authorList>
            <person name="Colbourne J.K."/>
            <person name="Pfrender M.E."/>
            <person name="Gilbert D."/>
            <person name="Thomas W.K."/>
            <person name="Tucker A."/>
            <person name="Oakley T.H."/>
            <person name="Tokishita S."/>
            <person name="Aerts A."/>
            <person name="Arnold G.J."/>
            <person name="Basu M.K."/>
            <person name="Bauer D.J."/>
            <person name="Caceres C.E."/>
            <person name="Carmel L."/>
            <person name="Casola C."/>
            <person name="Choi J.H."/>
            <person name="Detter J.C."/>
            <person name="Dong Q."/>
            <person name="Dusheyko S."/>
            <person name="Eads B.D."/>
            <person name="Frohlich T."/>
            <person name="Geiler-Samerotte K.A."/>
            <person name="Gerlach D."/>
            <person name="Hatcher P."/>
            <person name="Jogdeo S."/>
            <person name="Krijgsveld J."/>
            <person name="Kriventseva E.V."/>
            <person name="Kultz D."/>
            <person name="Laforsch C."/>
            <person name="Lindquist E."/>
            <person name="Lopez J."/>
            <person name="Manak J.R."/>
            <person name="Muller J."/>
            <person name="Pangilinan J."/>
            <person name="Patwardhan R.P."/>
            <person name="Pitluck S."/>
            <person name="Pritham E.J."/>
            <person name="Rechtsteiner A."/>
            <person name="Rho M."/>
            <person name="Rogozin I.B."/>
            <person name="Sakarya O."/>
            <person name="Salamov A."/>
            <person name="Schaack S."/>
            <person name="Shapiro H."/>
            <person name="Shiga Y."/>
            <person name="Skalitzky C."/>
            <person name="Smith Z."/>
            <person name="Souvorov A."/>
            <person name="Sung W."/>
            <person name="Tang Z."/>
            <person name="Tsuchiya D."/>
            <person name="Tu H."/>
            <person name="Vos H."/>
            <person name="Wang M."/>
            <person name="Wolf Y.I."/>
            <person name="Yamagata H."/>
            <person name="Yamada T."/>
            <person name="Ye Y."/>
            <person name="Shaw J.R."/>
            <person name="Andrews J."/>
            <person name="Crease T.J."/>
            <person name="Tang H."/>
            <person name="Lucas S.M."/>
            <person name="Robertson H.M."/>
            <person name="Bork P."/>
            <person name="Koonin E.V."/>
            <person name="Zdobnov E.M."/>
            <person name="Grigoriev I.V."/>
            <person name="Lynch M."/>
            <person name="Boore J.L."/>
        </authorList>
    </citation>
    <scope>NUCLEOTIDE SEQUENCE [LARGE SCALE GENOMIC DNA]</scope>
</reference>
<dbReference type="Proteomes" id="UP000000305">
    <property type="component" value="Unassembled WGS sequence"/>
</dbReference>
<feature type="region of interest" description="Disordered" evidence="1">
    <location>
        <begin position="133"/>
        <end position="216"/>
    </location>
</feature>
<dbReference type="AlphaFoldDB" id="E9GHN5"/>
<dbReference type="STRING" id="6669.E9GHN5"/>
<organism evidence="2 3">
    <name type="scientific">Daphnia pulex</name>
    <name type="common">Water flea</name>
    <dbReference type="NCBI Taxonomy" id="6669"/>
    <lineage>
        <taxon>Eukaryota</taxon>
        <taxon>Metazoa</taxon>
        <taxon>Ecdysozoa</taxon>
        <taxon>Arthropoda</taxon>
        <taxon>Crustacea</taxon>
        <taxon>Branchiopoda</taxon>
        <taxon>Diplostraca</taxon>
        <taxon>Cladocera</taxon>
        <taxon>Anomopoda</taxon>
        <taxon>Daphniidae</taxon>
        <taxon>Daphnia</taxon>
    </lineage>
</organism>
<dbReference type="InParanoid" id="E9GHN5"/>
<sequence length="216" mass="23752">MLQDQNYCVAPYPLPTDIIFKFCMSSLDSGCWLLASAQLSSLLFYQTRKPPDLETPRGSKLQCDETMSRENRRVAAISWSSTDSAVGIGGSDGKSVPSASSEQSLSGPTTYLVAPNSEVLAQLIRDNETRADAGHYTSPASAFNRFTEPNEPSCEHMEQERRMLDRERRLSVAASSSDRSDTDSMDGANAYKKDRSTPLQGNQLDDQSVVVKNLEP</sequence>
<dbReference type="HOGENOM" id="CLU_1278779_0_0_1"/>
<dbReference type="KEGG" id="dpx:DAPPUDRAFT_242922"/>
<dbReference type="EMBL" id="GL732545">
    <property type="protein sequence ID" value="EFX81023.1"/>
    <property type="molecule type" value="Genomic_DNA"/>
</dbReference>
<dbReference type="PhylomeDB" id="E9GHN5"/>
<evidence type="ECO:0000256" key="1">
    <source>
        <dbReference type="SAM" id="MobiDB-lite"/>
    </source>
</evidence>
<name>E9GHN5_DAPPU</name>
<dbReference type="OrthoDB" id="9976756at2759"/>
<evidence type="ECO:0000313" key="2">
    <source>
        <dbReference type="EMBL" id="EFX81023.1"/>
    </source>
</evidence>
<feature type="region of interest" description="Disordered" evidence="1">
    <location>
        <begin position="88"/>
        <end position="110"/>
    </location>
</feature>
<keyword evidence="3" id="KW-1185">Reference proteome</keyword>
<feature type="compositionally biased region" description="Polar residues" evidence="1">
    <location>
        <begin position="97"/>
        <end position="109"/>
    </location>
</feature>
<gene>
    <name evidence="2" type="ORF">DAPPUDRAFT_242922</name>
</gene>
<protein>
    <submittedName>
        <fullName evidence="2">Uncharacterized protein</fullName>
    </submittedName>
</protein>
<proteinExistence type="predicted"/>
<accession>E9GHN5</accession>
<feature type="compositionally biased region" description="Polar residues" evidence="1">
    <location>
        <begin position="197"/>
        <end position="206"/>
    </location>
</feature>